<organism evidence="2 3">
    <name type="scientific">Rhinocladiella mackenziei CBS 650.93</name>
    <dbReference type="NCBI Taxonomy" id="1442369"/>
    <lineage>
        <taxon>Eukaryota</taxon>
        <taxon>Fungi</taxon>
        <taxon>Dikarya</taxon>
        <taxon>Ascomycota</taxon>
        <taxon>Pezizomycotina</taxon>
        <taxon>Eurotiomycetes</taxon>
        <taxon>Chaetothyriomycetidae</taxon>
        <taxon>Chaetothyriales</taxon>
        <taxon>Herpotrichiellaceae</taxon>
        <taxon>Rhinocladiella</taxon>
    </lineage>
</organism>
<dbReference type="RefSeq" id="XP_013271260.1">
    <property type="nucleotide sequence ID" value="XM_013415806.1"/>
</dbReference>
<feature type="compositionally biased region" description="Polar residues" evidence="1">
    <location>
        <begin position="20"/>
        <end position="31"/>
    </location>
</feature>
<accession>A0A0D2IE77</accession>
<evidence type="ECO:0000256" key="1">
    <source>
        <dbReference type="SAM" id="MobiDB-lite"/>
    </source>
</evidence>
<evidence type="ECO:0000313" key="2">
    <source>
        <dbReference type="EMBL" id="KIX04124.1"/>
    </source>
</evidence>
<dbReference type="EMBL" id="KN847479">
    <property type="protein sequence ID" value="KIX04124.1"/>
    <property type="molecule type" value="Genomic_DNA"/>
</dbReference>
<dbReference type="VEuPathDB" id="FungiDB:Z518_07677"/>
<gene>
    <name evidence="2" type="ORF">Z518_07677</name>
</gene>
<feature type="region of interest" description="Disordered" evidence="1">
    <location>
        <begin position="1"/>
        <end position="51"/>
    </location>
</feature>
<dbReference type="OrthoDB" id="3791134at2759"/>
<protein>
    <submittedName>
        <fullName evidence="2">Uncharacterized protein</fullName>
    </submittedName>
</protein>
<evidence type="ECO:0000313" key="3">
    <source>
        <dbReference type="Proteomes" id="UP000053617"/>
    </source>
</evidence>
<dbReference type="AlphaFoldDB" id="A0A0D2IE77"/>
<dbReference type="HOGENOM" id="CLU_2689152_0_0_1"/>
<keyword evidence="3" id="KW-1185">Reference proteome</keyword>
<dbReference type="Proteomes" id="UP000053617">
    <property type="component" value="Unassembled WGS sequence"/>
</dbReference>
<name>A0A0D2IE77_9EURO</name>
<sequence length="74" mass="8045">MAGGKRHVMSPQVYRAPHKVNTSRTMMTTSKMAAPPKKVLPAPSAGPKPEETVKRVYCCTTQIEPSLSKGTFNT</sequence>
<dbReference type="GeneID" id="25295748"/>
<proteinExistence type="predicted"/>
<reference evidence="2 3" key="1">
    <citation type="submission" date="2015-01" db="EMBL/GenBank/DDBJ databases">
        <title>The Genome Sequence of Rhinocladiella mackenzie CBS 650.93.</title>
        <authorList>
            <consortium name="The Broad Institute Genomics Platform"/>
            <person name="Cuomo C."/>
            <person name="de Hoog S."/>
            <person name="Gorbushina A."/>
            <person name="Stielow B."/>
            <person name="Teixiera M."/>
            <person name="Abouelleil A."/>
            <person name="Chapman S.B."/>
            <person name="Priest M."/>
            <person name="Young S.K."/>
            <person name="Wortman J."/>
            <person name="Nusbaum C."/>
            <person name="Birren B."/>
        </authorList>
    </citation>
    <scope>NUCLEOTIDE SEQUENCE [LARGE SCALE GENOMIC DNA]</scope>
    <source>
        <strain evidence="2 3">CBS 650.93</strain>
    </source>
</reference>